<evidence type="ECO:0000313" key="2">
    <source>
        <dbReference type="EMBL" id="MEI5688527.1"/>
    </source>
</evidence>
<gene>
    <name evidence="2" type="ORF">V8201_15650</name>
</gene>
<feature type="transmembrane region" description="Helical" evidence="1">
    <location>
        <begin position="21"/>
        <end position="41"/>
    </location>
</feature>
<keyword evidence="3" id="KW-1185">Reference proteome</keyword>
<keyword evidence="1" id="KW-1133">Transmembrane helix</keyword>
<comment type="caution">
    <text evidence="2">The sequence shown here is derived from an EMBL/GenBank/DDBJ whole genome shotgun (WGS) entry which is preliminary data.</text>
</comment>
<name>A0ABU8H691_9SPHN</name>
<keyword evidence="1" id="KW-0812">Transmembrane</keyword>
<dbReference type="EMBL" id="JBBBDM010000010">
    <property type="protein sequence ID" value="MEI5688527.1"/>
    <property type="molecule type" value="Genomic_DNA"/>
</dbReference>
<keyword evidence="1" id="KW-0472">Membrane</keyword>
<feature type="transmembrane region" description="Helical" evidence="1">
    <location>
        <begin position="132"/>
        <end position="151"/>
    </location>
</feature>
<dbReference type="Proteomes" id="UP001367771">
    <property type="component" value="Unassembled WGS sequence"/>
</dbReference>
<feature type="transmembrane region" description="Helical" evidence="1">
    <location>
        <begin position="61"/>
        <end position="79"/>
    </location>
</feature>
<protein>
    <submittedName>
        <fullName evidence="2">Uncharacterized protein</fullName>
    </submittedName>
</protein>
<feature type="transmembrane region" description="Helical" evidence="1">
    <location>
        <begin position="100"/>
        <end position="126"/>
    </location>
</feature>
<reference evidence="2 3" key="1">
    <citation type="journal article" date="2013" name="Int. J. Syst. Evol. Microbiol.">
        <title>Sphingomonas kyungheensis sp. nov., a bacterium with ginsenoside-converting activity isolated from soil of a ginseng field.</title>
        <authorList>
            <person name="Son H.M."/>
            <person name="Yang J.E."/>
            <person name="Park Y."/>
            <person name="Han C.K."/>
            <person name="Kim S.G."/>
            <person name="Kook M."/>
            <person name="Yi T.H."/>
        </authorList>
    </citation>
    <scope>NUCLEOTIDE SEQUENCE [LARGE SCALE GENOMIC DNA]</scope>
    <source>
        <strain evidence="2 3">LMG 26582</strain>
    </source>
</reference>
<proteinExistence type="predicted"/>
<accession>A0ABU8H691</accession>
<evidence type="ECO:0000256" key="1">
    <source>
        <dbReference type="SAM" id="Phobius"/>
    </source>
</evidence>
<evidence type="ECO:0000313" key="3">
    <source>
        <dbReference type="Proteomes" id="UP001367771"/>
    </source>
</evidence>
<sequence length="165" mass="17043">MNAVAAPRPAFPDAGYLYRETAISVAINAVLSLIFFLLVFGTPASVRVAGAGGYGMDFVPQSLMIALMASLVPGAIAAAKLRRAGLAAAEARAALLRRSLATALLGAGVGAAIGWLLALLLPVAAIPLVPALFAKILYGALLAAIVTPIGLRRALRRPYRTKEPR</sequence>
<organism evidence="2 3">
    <name type="scientific">Sphingomonas kyungheensis</name>
    <dbReference type="NCBI Taxonomy" id="1069987"/>
    <lineage>
        <taxon>Bacteria</taxon>
        <taxon>Pseudomonadati</taxon>
        <taxon>Pseudomonadota</taxon>
        <taxon>Alphaproteobacteria</taxon>
        <taxon>Sphingomonadales</taxon>
        <taxon>Sphingomonadaceae</taxon>
        <taxon>Sphingomonas</taxon>
    </lineage>
</organism>
<dbReference type="RefSeq" id="WP_336545877.1">
    <property type="nucleotide sequence ID" value="NZ_JBBBDM010000010.1"/>
</dbReference>